<gene>
    <name evidence="12" type="primary">potC</name>
    <name evidence="12" type="ORF">SCHIN_v1c02160</name>
</gene>
<feature type="transmembrane region" description="Helical" evidence="8">
    <location>
        <begin position="127"/>
        <end position="151"/>
    </location>
</feature>
<evidence type="ECO:0000313" key="13">
    <source>
        <dbReference type="Proteomes" id="UP000323144"/>
    </source>
</evidence>
<evidence type="ECO:0000256" key="9">
    <source>
        <dbReference type="SAM" id="Coils"/>
    </source>
</evidence>
<keyword evidence="9" id="KW-0175">Coiled coil</keyword>
<accession>A0A5B9Y3S9</accession>
<evidence type="ECO:0000256" key="10">
    <source>
        <dbReference type="SAM" id="MobiDB-lite"/>
    </source>
</evidence>
<feature type="transmembrane region" description="Helical" evidence="8">
    <location>
        <begin position="172"/>
        <end position="196"/>
    </location>
</feature>
<dbReference type="SUPFAM" id="SSF53850">
    <property type="entry name" value="Periplasmic binding protein-like II"/>
    <property type="match status" value="1"/>
</dbReference>
<keyword evidence="13" id="KW-1185">Reference proteome</keyword>
<evidence type="ECO:0000256" key="6">
    <source>
        <dbReference type="ARBA" id="ARBA00022989"/>
    </source>
</evidence>
<dbReference type="GO" id="GO:0042597">
    <property type="term" value="C:periplasmic space"/>
    <property type="evidence" value="ECO:0007669"/>
    <property type="project" value="InterPro"/>
</dbReference>
<dbReference type="InterPro" id="IPR050022">
    <property type="entry name" value="MMSYN1_0195-like"/>
</dbReference>
<evidence type="ECO:0000259" key="11">
    <source>
        <dbReference type="PROSITE" id="PS50928"/>
    </source>
</evidence>
<evidence type="ECO:0000256" key="4">
    <source>
        <dbReference type="ARBA" id="ARBA00022475"/>
    </source>
</evidence>
<dbReference type="PRINTS" id="PR00909">
    <property type="entry name" value="SPERMDNBNDNG"/>
</dbReference>
<dbReference type="InterPro" id="IPR001188">
    <property type="entry name" value="Sperm_putr-bd"/>
</dbReference>
<dbReference type="CDD" id="cd06261">
    <property type="entry name" value="TM_PBP2"/>
    <property type="match status" value="1"/>
</dbReference>
<dbReference type="GO" id="GO:0055085">
    <property type="term" value="P:transmembrane transport"/>
    <property type="evidence" value="ECO:0007669"/>
    <property type="project" value="InterPro"/>
</dbReference>
<keyword evidence="4" id="KW-1003">Cell membrane</keyword>
<feature type="transmembrane region" description="Helical" evidence="8">
    <location>
        <begin position="103"/>
        <end position="121"/>
    </location>
</feature>
<dbReference type="GO" id="GO:0015846">
    <property type="term" value="P:polyamine transport"/>
    <property type="evidence" value="ECO:0007669"/>
    <property type="project" value="InterPro"/>
</dbReference>
<keyword evidence="3 8" id="KW-0813">Transport</keyword>
<dbReference type="PROSITE" id="PS50928">
    <property type="entry name" value="ABC_TM1"/>
    <property type="match status" value="1"/>
</dbReference>
<dbReference type="NCBIfam" id="NF043073">
    <property type="entry name" value="MMSYN1_0195"/>
    <property type="match status" value="1"/>
</dbReference>
<comment type="subcellular location">
    <subcellularLocation>
        <location evidence="1 8">Cell membrane</location>
        <topology evidence="1 8">Multi-pass membrane protein</topology>
    </subcellularLocation>
</comment>
<dbReference type="KEGG" id="schi:SCHIN_v1c02160"/>
<dbReference type="InterPro" id="IPR000515">
    <property type="entry name" value="MetI-like"/>
</dbReference>
<dbReference type="GO" id="GO:0005886">
    <property type="term" value="C:plasma membrane"/>
    <property type="evidence" value="ECO:0007669"/>
    <property type="project" value="UniProtKB-SubCell"/>
</dbReference>
<dbReference type="Gene3D" id="3.40.190.10">
    <property type="entry name" value="Periplasmic binding protein-like II"/>
    <property type="match status" value="4"/>
</dbReference>
<feature type="transmembrane region" description="Helical" evidence="8">
    <location>
        <begin position="584"/>
        <end position="604"/>
    </location>
</feature>
<evidence type="ECO:0000256" key="1">
    <source>
        <dbReference type="ARBA" id="ARBA00004651"/>
    </source>
</evidence>
<evidence type="ECO:0000256" key="8">
    <source>
        <dbReference type="RuleBase" id="RU363032"/>
    </source>
</evidence>
<dbReference type="Pfam" id="PF02030">
    <property type="entry name" value="Lipoprotein_8"/>
    <property type="match status" value="1"/>
</dbReference>
<dbReference type="AlphaFoldDB" id="A0A5B9Y3S9"/>
<reference evidence="12 13" key="1">
    <citation type="submission" date="2019-08" db="EMBL/GenBank/DDBJ databases">
        <title>Complete genome sequence of Spiroplasma chinense CCH (DSM 19755).</title>
        <authorList>
            <person name="Shen H.-Y."/>
            <person name="Lin Y.-C."/>
            <person name="Chou L."/>
            <person name="Kuo C.-H."/>
        </authorList>
    </citation>
    <scope>NUCLEOTIDE SEQUENCE [LARGE SCALE GENOMIC DNA]</scope>
    <source>
        <strain evidence="12 13">CCH</strain>
    </source>
</reference>
<keyword evidence="7 8" id="KW-0472">Membrane</keyword>
<dbReference type="InterPro" id="IPR051789">
    <property type="entry name" value="Bact_Polyamine_Transport"/>
</dbReference>
<feature type="coiled-coil region" evidence="9">
    <location>
        <begin position="494"/>
        <end position="560"/>
    </location>
</feature>
<organism evidence="12 13">
    <name type="scientific">Spiroplasma chinense</name>
    <dbReference type="NCBI Taxonomy" id="216932"/>
    <lineage>
        <taxon>Bacteria</taxon>
        <taxon>Bacillati</taxon>
        <taxon>Mycoplasmatota</taxon>
        <taxon>Mollicutes</taxon>
        <taxon>Entomoplasmatales</taxon>
        <taxon>Spiroplasmataceae</taxon>
        <taxon>Spiroplasma</taxon>
    </lineage>
</organism>
<sequence length="1047" mass="119521">MKRFFKASYFAIILLLIYVPIAVMIIFSFNSGSNLNRFEGFSLKWYSSFLANSPFVKSIIVSLFVAMMSTIISIIIGMLAVIGLAKSRRKVRDKWVRIANIPLVNADVITAVGLMLIFIFSGMKFGIVSLLAAHVSFNVPYVIVTVLPFMLRIDKNLLDASKDLGSTPTKTFFKVVLPILLPSIITGAAICFAMSFDDFIISYFTGGDQTNVSTFIYTAKRMQPYINAFGTILVAAIIFIILVWNAIEIGDQKSTLNKELLKKGDYKIKLRTALENKIAVWQACIDTELKTRRSKNLFKWMKYNTLQLQIKRLNSKNNNSKISKLEWKKALLTDEIKEEKRFKTIHAKLVEKKAQIELKISKLDNEKKIKKLESVVYKLDKKIDKYQGELDWIANRDEIAKEKASHVLDQINTLRVEMDALDQNDKKQLNWYKKKIAVLETKRSELIEGKVNLKLRMTIEKLEVLKTKNEEISRVKYEELQKQKALVLKQVSIVESIDKKIAKLEANKENIENFNEQYDILQAERKEKMELVKDAYYGKIEAAKAKLNDIQEETTKKMKKHFPDVLAEDYVAPKGRWIAKKWKPITMGTILVSSFSLITTAYIMNNIYDLVVGNWGSYIDMDVITNFEKEYGVKVNYQQYDSNESLYNKNYTFNYDLMVPSDYMVQKMGNEGLLQPIKWECLPTVDSSSWYNGPSSCDLDINNDPEYEANTINEALVNEVMADIKITDEEGDKTAIDYSIPYIWGDVRFVFNTTNSSLMTWLIDKGVVKTSDDPIHDDTNGYIVDEASLSWSLLWEAANKGYNLALNEDPKNVFMYAFEKLYGNVKPEDSSEVNGLSKKQQVDAAAAEVKTLLAPKNVGIYGDQLIDKVAIGDYDVAVMYNGDAIWALSEDYEPEGDEDEDAPAVEEEPTVPGEEEEWSLKGLTGVPEANVETEGFEDKIQNTNIWTDNMVISKKNRNLRLTYDFINYLLKEDNQYLIVDETGSTSPLENIIEGVMEPDEDTGEYYFGSPTITSWFMPTDIGTSFTFDEVIDNYLVDEFNKIVATKV</sequence>
<dbReference type="Proteomes" id="UP000323144">
    <property type="component" value="Chromosome"/>
</dbReference>
<dbReference type="RefSeq" id="WP_166507808.1">
    <property type="nucleotide sequence ID" value="NZ_CP043026.1"/>
</dbReference>
<feature type="region of interest" description="Disordered" evidence="10">
    <location>
        <begin position="892"/>
        <end position="914"/>
    </location>
</feature>
<dbReference type="PANTHER" id="PTHR43848:SF2">
    <property type="entry name" value="PUTRESCINE TRANSPORT SYSTEM PERMEASE PROTEIN POTI"/>
    <property type="match status" value="1"/>
</dbReference>
<comment type="similarity">
    <text evidence="2">Belongs to the binding-protein-dependent transport system permease family. CysTW subfamily.</text>
</comment>
<evidence type="ECO:0000256" key="5">
    <source>
        <dbReference type="ARBA" id="ARBA00022692"/>
    </source>
</evidence>
<evidence type="ECO:0000256" key="3">
    <source>
        <dbReference type="ARBA" id="ARBA00022448"/>
    </source>
</evidence>
<proteinExistence type="inferred from homology"/>
<feature type="coiled-coil region" evidence="9">
    <location>
        <begin position="346"/>
        <end position="389"/>
    </location>
</feature>
<evidence type="ECO:0000256" key="2">
    <source>
        <dbReference type="ARBA" id="ARBA00007069"/>
    </source>
</evidence>
<evidence type="ECO:0000313" key="12">
    <source>
        <dbReference type="EMBL" id="QEH61413.1"/>
    </source>
</evidence>
<dbReference type="EMBL" id="CP043026">
    <property type="protein sequence ID" value="QEH61413.1"/>
    <property type="molecule type" value="Genomic_DNA"/>
</dbReference>
<keyword evidence="6 8" id="KW-1133">Transmembrane helix</keyword>
<keyword evidence="5 8" id="KW-0812">Transmembrane</keyword>
<dbReference type="SUPFAM" id="SSF161098">
    <property type="entry name" value="MetI-like"/>
    <property type="match status" value="1"/>
</dbReference>
<name>A0A5B9Y3S9_9MOLU</name>
<protein>
    <submittedName>
        <fullName evidence="12">Spermidine/putrescine ABC transporter permease</fullName>
    </submittedName>
</protein>
<dbReference type="Pfam" id="PF00528">
    <property type="entry name" value="BPD_transp_1"/>
    <property type="match status" value="1"/>
</dbReference>
<dbReference type="PANTHER" id="PTHR43848">
    <property type="entry name" value="PUTRESCINE TRANSPORT SYSTEM PERMEASE PROTEIN POTI"/>
    <property type="match status" value="1"/>
</dbReference>
<feature type="transmembrane region" description="Helical" evidence="8">
    <location>
        <begin position="59"/>
        <end position="82"/>
    </location>
</feature>
<feature type="transmembrane region" description="Helical" evidence="8">
    <location>
        <begin position="7"/>
        <end position="29"/>
    </location>
</feature>
<feature type="transmembrane region" description="Helical" evidence="8">
    <location>
        <begin position="225"/>
        <end position="247"/>
    </location>
</feature>
<dbReference type="GO" id="GO:0019808">
    <property type="term" value="F:polyamine binding"/>
    <property type="evidence" value="ECO:0007669"/>
    <property type="project" value="InterPro"/>
</dbReference>
<evidence type="ECO:0000256" key="7">
    <source>
        <dbReference type="ARBA" id="ARBA00023136"/>
    </source>
</evidence>
<feature type="domain" description="ABC transmembrane type-1" evidence="11">
    <location>
        <begin position="59"/>
        <end position="244"/>
    </location>
</feature>
<dbReference type="InterPro" id="IPR035906">
    <property type="entry name" value="MetI-like_sf"/>
</dbReference>
<dbReference type="Gene3D" id="1.10.3720.10">
    <property type="entry name" value="MetI-like"/>
    <property type="match status" value="1"/>
</dbReference>